<feature type="region of interest" description="Disordered" evidence="1">
    <location>
        <begin position="1"/>
        <end position="55"/>
    </location>
</feature>
<accession>A0A366IIB7</accession>
<comment type="caution">
    <text evidence="2">The sequence shown here is derived from an EMBL/GenBank/DDBJ whole genome shotgun (WGS) entry which is preliminary data.</text>
</comment>
<reference evidence="2 3" key="1">
    <citation type="submission" date="2018-06" db="EMBL/GenBank/DDBJ databases">
        <title>Freshwater and sediment microbial communities from various areas in North America, analyzing microbe dynamics in response to fracking.</title>
        <authorList>
            <person name="Lamendella R."/>
        </authorList>
    </citation>
    <scope>NUCLEOTIDE SEQUENCE [LARGE SCALE GENOMIC DNA]</scope>
    <source>
        <strain evidence="2 3">3b_TX</strain>
    </source>
</reference>
<organism evidence="2 3">
    <name type="scientific">Brevibacterium celere</name>
    <dbReference type="NCBI Taxonomy" id="225845"/>
    <lineage>
        <taxon>Bacteria</taxon>
        <taxon>Bacillati</taxon>
        <taxon>Actinomycetota</taxon>
        <taxon>Actinomycetes</taxon>
        <taxon>Micrococcales</taxon>
        <taxon>Brevibacteriaceae</taxon>
        <taxon>Brevibacterium</taxon>
    </lineage>
</organism>
<gene>
    <name evidence="2" type="ORF">DFO65_105170</name>
</gene>
<evidence type="ECO:0000313" key="3">
    <source>
        <dbReference type="Proteomes" id="UP000253509"/>
    </source>
</evidence>
<evidence type="ECO:0000256" key="1">
    <source>
        <dbReference type="SAM" id="MobiDB-lite"/>
    </source>
</evidence>
<evidence type="ECO:0000313" key="2">
    <source>
        <dbReference type="EMBL" id="RBP71566.1"/>
    </source>
</evidence>
<name>A0A366IIB7_9MICO</name>
<keyword evidence="3" id="KW-1185">Reference proteome</keyword>
<protein>
    <submittedName>
        <fullName evidence="2">Uncharacterized protein</fullName>
    </submittedName>
</protein>
<feature type="compositionally biased region" description="Acidic residues" evidence="1">
    <location>
        <begin position="39"/>
        <end position="50"/>
    </location>
</feature>
<dbReference type="Proteomes" id="UP000253509">
    <property type="component" value="Unassembled WGS sequence"/>
</dbReference>
<sequence length="155" mass="17212">MTDQTVTETEDVEVTATGQEPATEAPNEDGVDQTHPTDETPEDQEQGEDDTFPREYVEKLRDENARYRQRAQRADDLAHKLHSAYVAATGRLMDPDDLEFNEKHLEDAEALTAAIDELLARKPYLAKRTPTGNVGQGVSEDSATVDLAAILRSRT</sequence>
<dbReference type="RefSeq" id="WP_113904068.1">
    <property type="nucleotide sequence ID" value="NZ_QNSB01000005.1"/>
</dbReference>
<dbReference type="EMBL" id="QNSB01000005">
    <property type="protein sequence ID" value="RBP71566.1"/>
    <property type="molecule type" value="Genomic_DNA"/>
</dbReference>
<proteinExistence type="predicted"/>
<dbReference type="AlphaFoldDB" id="A0A366IIB7"/>